<sequence>MKNSTIADEKTEPLGMLGILKDALRLPLKNKNLMLFVTVSSILPLSLLLLSHQLLLRPLLVDLLIHMTLLSGERKNSKEALETMTQIRKDVKLILAFEVAYLLVVSIAALFALATTVYTAATAYAGKHLTKKQLLSRVFATWKRPLLTWVFIFLLCLSYFILLMICFGVLSLFVPSKAMAGFSIAFIFMGLGGLIYLVTVWALAMVVSIVEDNCYGVEALEKAIALIKGRRVQGFFLSLVLVVLEGVMSSLLRVVEKGRGKMSGEIEVGVVLIIGSCLVKLYADMVYTVFYFECKKRHGEKVKIEEAGNTLLPLLNVNTAS</sequence>
<keyword evidence="1" id="KW-1133">Transmembrane helix</keyword>
<evidence type="ECO:0008006" key="4">
    <source>
        <dbReference type="Google" id="ProtNLM"/>
    </source>
</evidence>
<accession>W1PBB1</accession>
<keyword evidence="1" id="KW-0812">Transmembrane</keyword>
<feature type="transmembrane region" description="Helical" evidence="1">
    <location>
        <begin position="266"/>
        <end position="283"/>
    </location>
</feature>
<dbReference type="HOGENOM" id="CLU_079217_0_0_1"/>
<feature type="transmembrane region" description="Helical" evidence="1">
    <location>
        <begin position="146"/>
        <end position="174"/>
    </location>
</feature>
<dbReference type="eggNOG" id="ENOG502S2UB">
    <property type="taxonomic scope" value="Eukaryota"/>
</dbReference>
<name>W1PBB1_AMBTC</name>
<keyword evidence="1" id="KW-0472">Membrane</keyword>
<dbReference type="EMBL" id="KI393807">
    <property type="protein sequence ID" value="ERN07182.1"/>
    <property type="molecule type" value="Genomic_DNA"/>
</dbReference>
<dbReference type="GO" id="GO:0016020">
    <property type="term" value="C:membrane"/>
    <property type="evidence" value="ECO:0000318"/>
    <property type="project" value="GO_Central"/>
</dbReference>
<feature type="transmembrane region" description="Helical" evidence="1">
    <location>
        <begin position="235"/>
        <end position="254"/>
    </location>
</feature>
<proteinExistence type="predicted"/>
<protein>
    <recommendedName>
        <fullName evidence="4">Transmembrane protein</fullName>
    </recommendedName>
</protein>
<organism evidence="2 3">
    <name type="scientific">Amborella trichopoda</name>
    <dbReference type="NCBI Taxonomy" id="13333"/>
    <lineage>
        <taxon>Eukaryota</taxon>
        <taxon>Viridiplantae</taxon>
        <taxon>Streptophyta</taxon>
        <taxon>Embryophyta</taxon>
        <taxon>Tracheophyta</taxon>
        <taxon>Spermatophyta</taxon>
        <taxon>Magnoliopsida</taxon>
        <taxon>Amborellales</taxon>
        <taxon>Amborellaceae</taxon>
        <taxon>Amborella</taxon>
    </lineage>
</organism>
<evidence type="ECO:0000313" key="3">
    <source>
        <dbReference type="Proteomes" id="UP000017836"/>
    </source>
</evidence>
<feature type="transmembrane region" description="Helical" evidence="1">
    <location>
        <begin position="33"/>
        <end position="49"/>
    </location>
</feature>
<dbReference type="STRING" id="13333.W1PBB1"/>
<reference evidence="3" key="1">
    <citation type="journal article" date="2013" name="Science">
        <title>The Amborella genome and the evolution of flowering plants.</title>
        <authorList>
            <consortium name="Amborella Genome Project"/>
        </authorList>
    </citation>
    <scope>NUCLEOTIDE SEQUENCE [LARGE SCALE GENOMIC DNA]</scope>
</reference>
<gene>
    <name evidence="2" type="ORF">AMTR_s00019p00157740</name>
</gene>
<feature type="transmembrane region" description="Helical" evidence="1">
    <location>
        <begin position="93"/>
        <end position="126"/>
    </location>
</feature>
<dbReference type="PANTHER" id="PTHR33133">
    <property type="entry name" value="OS08G0107100 PROTEIN-RELATED"/>
    <property type="match status" value="1"/>
</dbReference>
<evidence type="ECO:0000256" key="1">
    <source>
        <dbReference type="SAM" id="Phobius"/>
    </source>
</evidence>
<dbReference type="Proteomes" id="UP000017836">
    <property type="component" value="Unassembled WGS sequence"/>
</dbReference>
<evidence type="ECO:0000313" key="2">
    <source>
        <dbReference type="EMBL" id="ERN07182.1"/>
    </source>
</evidence>
<dbReference type="OrthoDB" id="777403at2759"/>
<dbReference type="Gramene" id="ERN07182">
    <property type="protein sequence ID" value="ERN07182"/>
    <property type="gene ID" value="AMTR_s00019p00157740"/>
</dbReference>
<keyword evidence="3" id="KW-1185">Reference proteome</keyword>
<dbReference type="KEGG" id="atr:18435399"/>
<feature type="transmembrane region" description="Helical" evidence="1">
    <location>
        <begin position="186"/>
        <end position="210"/>
    </location>
</feature>
<dbReference type="OMA" id="VIEEDCY"/>
<dbReference type="PANTHER" id="PTHR33133:SF1">
    <property type="entry name" value="EXPRESSED PROTEIN-RELATED"/>
    <property type="match status" value="1"/>
</dbReference>
<dbReference type="AlphaFoldDB" id="W1PBB1"/>